<dbReference type="PANTHER" id="PTHR43433:SF5">
    <property type="entry name" value="AB HYDROLASE-1 DOMAIN-CONTAINING PROTEIN"/>
    <property type="match status" value="1"/>
</dbReference>
<reference evidence="2 3" key="1">
    <citation type="submission" date="2016-11" db="EMBL/GenBank/DDBJ databases">
        <authorList>
            <person name="Jaros S."/>
            <person name="Januszkiewicz K."/>
            <person name="Wedrychowicz H."/>
        </authorList>
    </citation>
    <scope>NUCLEOTIDE SEQUENCE [LARGE SCALE GENOMIC DNA]</scope>
    <source>
        <strain evidence="2 3">DSM 45627</strain>
    </source>
</reference>
<dbReference type="PANTHER" id="PTHR43433">
    <property type="entry name" value="HYDROLASE, ALPHA/BETA FOLD FAMILY PROTEIN"/>
    <property type="match status" value="1"/>
</dbReference>
<dbReference type="STRING" id="1206085.SAMN05443575_3915"/>
<evidence type="ECO:0000313" key="2">
    <source>
        <dbReference type="EMBL" id="SHH45996.1"/>
    </source>
</evidence>
<name>A0A1M5T5L7_9ACTN</name>
<keyword evidence="3" id="KW-1185">Reference proteome</keyword>
<dbReference type="AlphaFoldDB" id="A0A1M5T5L7"/>
<proteinExistence type="predicted"/>
<dbReference type="Gene3D" id="3.40.50.1820">
    <property type="entry name" value="alpha/beta hydrolase"/>
    <property type="match status" value="1"/>
</dbReference>
<dbReference type="Pfam" id="PF12697">
    <property type="entry name" value="Abhydrolase_6"/>
    <property type="match status" value="1"/>
</dbReference>
<dbReference type="InterPro" id="IPR000073">
    <property type="entry name" value="AB_hydrolase_1"/>
</dbReference>
<dbReference type="GO" id="GO:0016787">
    <property type="term" value="F:hydrolase activity"/>
    <property type="evidence" value="ECO:0007669"/>
    <property type="project" value="UniProtKB-KW"/>
</dbReference>
<accession>A0A1M5T5L7</accession>
<dbReference type="InterPro" id="IPR050471">
    <property type="entry name" value="AB_hydrolase"/>
</dbReference>
<dbReference type="SUPFAM" id="SSF53474">
    <property type="entry name" value="alpha/beta-Hydrolases"/>
    <property type="match status" value="1"/>
</dbReference>
<dbReference type="EMBL" id="FQVU01000006">
    <property type="protein sequence ID" value="SHH45996.1"/>
    <property type="molecule type" value="Genomic_DNA"/>
</dbReference>
<dbReference type="InterPro" id="IPR029058">
    <property type="entry name" value="AB_hydrolase_fold"/>
</dbReference>
<gene>
    <name evidence="2" type="ORF">SAMN05443575_3915</name>
</gene>
<dbReference type="OrthoDB" id="9804723at2"/>
<feature type="domain" description="AB hydrolase-1" evidence="1">
    <location>
        <begin position="32"/>
        <end position="244"/>
    </location>
</feature>
<evidence type="ECO:0000259" key="1">
    <source>
        <dbReference type="Pfam" id="PF12697"/>
    </source>
</evidence>
<keyword evidence="2" id="KW-0378">Hydrolase</keyword>
<sequence length="265" mass="27556">MSRPDPLPSPEYFTASDGTRLAYRELGAGRPVLLVHGFFSSGTANWIGNGHAAALVAAGHRVVVPDLRGHGRSATPTDLAAYPPDVLVDDLVVLLDHLGLAGDDDLAAAGYSLGARTVARLLLRGVPVRRAVLGGQGLGALTHVAGSARTSVARHVLSDAAGGDRTPVQRWFAQQWRRKDEATRAALRALLASSVSTPADELRTITVPTLVLTGSDDDVADARDLATTLPRAAVVEVPGDHVTAAGRPEVADALVNFLDGDGGPR</sequence>
<protein>
    <submittedName>
        <fullName evidence="2">Lysophospholipase, alpha-beta hydrolase superfamily</fullName>
    </submittedName>
</protein>
<dbReference type="RefSeq" id="WP_073392113.1">
    <property type="nucleotide sequence ID" value="NZ_FQVU01000006.1"/>
</dbReference>
<dbReference type="Proteomes" id="UP000186132">
    <property type="component" value="Unassembled WGS sequence"/>
</dbReference>
<evidence type="ECO:0000313" key="3">
    <source>
        <dbReference type="Proteomes" id="UP000186132"/>
    </source>
</evidence>
<organism evidence="2 3">
    <name type="scientific">Jatrophihabitans endophyticus</name>
    <dbReference type="NCBI Taxonomy" id="1206085"/>
    <lineage>
        <taxon>Bacteria</taxon>
        <taxon>Bacillati</taxon>
        <taxon>Actinomycetota</taxon>
        <taxon>Actinomycetes</taxon>
        <taxon>Jatrophihabitantales</taxon>
        <taxon>Jatrophihabitantaceae</taxon>
        <taxon>Jatrophihabitans</taxon>
    </lineage>
</organism>